<keyword evidence="7 11" id="KW-0862">Zinc</keyword>
<dbReference type="Pfam" id="PF00899">
    <property type="entry name" value="ThiF"/>
    <property type="match status" value="1"/>
</dbReference>
<dbReference type="InterPro" id="IPR045886">
    <property type="entry name" value="ThiF/MoeB/HesA"/>
</dbReference>
<keyword evidence="16" id="KW-1185">Reference proteome</keyword>
<dbReference type="InterPro" id="IPR001763">
    <property type="entry name" value="Rhodanese-like_dom"/>
</dbReference>
<dbReference type="SUPFAM" id="SSF69572">
    <property type="entry name" value="Activating enzymes of the ubiquitin-like proteins"/>
    <property type="match status" value="1"/>
</dbReference>
<keyword evidence="8 11" id="KW-0067">ATP-binding</keyword>
<feature type="region of interest" description="Disordered" evidence="13">
    <location>
        <begin position="38"/>
        <end position="58"/>
    </location>
</feature>
<feature type="binding site" evidence="11">
    <location>
        <position position="310"/>
    </location>
    <ligand>
        <name>Zn(2+)</name>
        <dbReference type="ChEBI" id="CHEBI:29105"/>
    </ligand>
</feature>
<reference evidence="15 16" key="1">
    <citation type="submission" date="2022-05" db="EMBL/GenBank/DDBJ databases">
        <title>A multi-omics perspective on studying reproductive biology in Daphnia sinensis.</title>
        <authorList>
            <person name="Jia J."/>
        </authorList>
    </citation>
    <scope>NUCLEOTIDE SEQUENCE [LARGE SCALE GENOMIC DNA]</scope>
    <source>
        <strain evidence="15 16">WSL</strain>
    </source>
</reference>
<keyword evidence="5 11" id="KW-0479">Metal-binding</keyword>
<keyword evidence="6 11" id="KW-0547">Nucleotide-binding</keyword>
<keyword evidence="10 11" id="KW-0511">Multifunctional enzyme</keyword>
<sequence length="477" mass="52278">MSNTEEQKEIAHLRSLLKDKEDEIARLKLLIGTAGLPEIDKEDPSGRTPTAARHGHLTKDEVSRYSRQLILPQVGVEGQKQLANSSVLILGAGGLGCPAAIYLAAAGVGHVGVVDYDVVEVSNLHRQIMHREASVGVSKAASLAQAVRSLNSRVRVTVHDVQLDGSNAMDMVSGYDVALDCSDNPATRYLINDACVLAGRPLISGSALRWEGQLTVYNYRDGPCYRCLYPTPPNPQFVTNCSDGGVIGAVPGLIGTLQAMETIKLLLAEVKPDTSNHCRIGPSFSGRLLVFDGESAMFRTVSLRPKQLDCAVCASPQTRTINRVQDVDYALFCGRGPHDKDEGLRILKGEDRVTASEFRNVVQQSLEMERRPYLLIDVRPHLETSICSLPDSVNVPFENLEERVDELKELVNRHLARKDAGQSPLSVYVVCRRGNNSQLAVERMRTLLPADWPVVIKDIVGGLQAWAEQVDPLFPIY</sequence>
<keyword evidence="3 11" id="KW-0808">Transferase</keyword>
<accession>A0AAD5KX15</accession>
<feature type="binding site" evidence="11">
    <location>
        <begin position="183"/>
        <end position="184"/>
    </location>
    <ligand>
        <name>ATP</name>
        <dbReference type="ChEBI" id="CHEBI:30616"/>
    </ligand>
</feature>
<keyword evidence="2 11" id="KW-0963">Cytoplasm</keyword>
<evidence type="ECO:0000256" key="9">
    <source>
        <dbReference type="ARBA" id="ARBA00023150"/>
    </source>
</evidence>
<keyword evidence="12" id="KW-0175">Coiled coil</keyword>
<dbReference type="Gene3D" id="3.40.50.720">
    <property type="entry name" value="NAD(P)-binding Rossmann-like Domain"/>
    <property type="match status" value="1"/>
</dbReference>
<evidence type="ECO:0000256" key="11">
    <source>
        <dbReference type="HAMAP-Rule" id="MF_03049"/>
    </source>
</evidence>
<dbReference type="GO" id="GO:0006777">
    <property type="term" value="P:Mo-molybdopterin cofactor biosynthetic process"/>
    <property type="evidence" value="ECO:0007669"/>
    <property type="project" value="UniProtKB-UniRule"/>
</dbReference>
<dbReference type="HAMAP" id="MF_03049">
    <property type="entry name" value="MOCS3_Uba4"/>
    <property type="match status" value="1"/>
</dbReference>
<dbReference type="PANTHER" id="PTHR10953">
    <property type="entry name" value="UBIQUITIN-ACTIVATING ENZYME E1"/>
    <property type="match status" value="1"/>
</dbReference>
<dbReference type="PROSITE" id="PS50206">
    <property type="entry name" value="RHODANESE_3"/>
    <property type="match status" value="1"/>
</dbReference>
<evidence type="ECO:0000313" key="16">
    <source>
        <dbReference type="Proteomes" id="UP000820818"/>
    </source>
</evidence>
<evidence type="ECO:0000256" key="12">
    <source>
        <dbReference type="SAM" id="Coils"/>
    </source>
</evidence>
<dbReference type="GO" id="GO:0070566">
    <property type="term" value="F:adenylyltransferase activity"/>
    <property type="evidence" value="ECO:0007669"/>
    <property type="project" value="InterPro"/>
</dbReference>
<dbReference type="EC" id="2.7.7.-" evidence="11"/>
<dbReference type="SMART" id="SM00450">
    <property type="entry name" value="RHOD"/>
    <property type="match status" value="1"/>
</dbReference>
<dbReference type="GO" id="GO:0002143">
    <property type="term" value="P:tRNA wobble position uridine thiolation"/>
    <property type="evidence" value="ECO:0007669"/>
    <property type="project" value="InterPro"/>
</dbReference>
<dbReference type="EC" id="2.8.1.-" evidence="11"/>
<dbReference type="AlphaFoldDB" id="A0AAD5KX15"/>
<comment type="subcellular location">
    <subcellularLocation>
        <location evidence="1">Cytoplasm</location>
        <location evidence="1">Cytosol</location>
    </subcellularLocation>
</comment>
<feature type="domain" description="Rhodanese" evidence="14">
    <location>
        <begin position="369"/>
        <end position="475"/>
    </location>
</feature>
<dbReference type="GO" id="GO:0005524">
    <property type="term" value="F:ATP binding"/>
    <property type="evidence" value="ECO:0007669"/>
    <property type="project" value="UniProtKB-KW"/>
</dbReference>
<feature type="binding site" evidence="11">
    <location>
        <position position="313"/>
    </location>
    <ligand>
        <name>Zn(2+)</name>
        <dbReference type="ChEBI" id="CHEBI:29105"/>
    </ligand>
</feature>
<feature type="binding site" evidence="11">
    <location>
        <position position="227"/>
    </location>
    <ligand>
        <name>Zn(2+)</name>
        <dbReference type="ChEBI" id="CHEBI:29105"/>
    </ligand>
</feature>
<evidence type="ECO:0000256" key="4">
    <source>
        <dbReference type="ARBA" id="ARBA00022694"/>
    </source>
</evidence>
<dbReference type="FunFam" id="3.40.250.10:FF:000014">
    <property type="entry name" value="Adenylyltransferase and sulfurtransferase MOCS3"/>
    <property type="match status" value="1"/>
</dbReference>
<feature type="active site" description="Glycyl thioester intermediate; for adenylyltransferase activity" evidence="11">
    <location>
        <position position="241"/>
    </location>
</feature>
<dbReference type="InterPro" id="IPR036873">
    <property type="entry name" value="Rhodanese-like_dom_sf"/>
</dbReference>
<dbReference type="FunFam" id="3.40.50.720:FF:000206">
    <property type="entry name" value="Adenylyltransferase and sulfurtransferase MOCS3"/>
    <property type="match status" value="1"/>
</dbReference>
<feature type="binding site" evidence="11">
    <location>
        <position position="224"/>
    </location>
    <ligand>
        <name>Zn(2+)</name>
        <dbReference type="ChEBI" id="CHEBI:29105"/>
    </ligand>
</feature>
<evidence type="ECO:0000259" key="14">
    <source>
        <dbReference type="PROSITE" id="PS50206"/>
    </source>
</evidence>
<evidence type="ECO:0000256" key="10">
    <source>
        <dbReference type="ARBA" id="ARBA00023268"/>
    </source>
</evidence>
<dbReference type="Gene3D" id="3.40.250.10">
    <property type="entry name" value="Rhodanese-like domain"/>
    <property type="match status" value="1"/>
</dbReference>
<comment type="pathway">
    <text evidence="11">tRNA modification; 5-methoxycarbonylmethyl-2-thiouridine-tRNA biosynthesis.</text>
</comment>
<feature type="coiled-coil region" evidence="12">
    <location>
        <begin position="3"/>
        <end position="30"/>
    </location>
</feature>
<feature type="active site" description="Cysteine persulfide intermediate; for sulfurtransferase activity" evidence="11">
    <location>
        <position position="431"/>
    </location>
</feature>
<proteinExistence type="inferred from homology"/>
<evidence type="ECO:0000256" key="3">
    <source>
        <dbReference type="ARBA" id="ARBA00022679"/>
    </source>
</evidence>
<comment type="cofactor">
    <cofactor evidence="11">
        <name>Zn(2+)</name>
        <dbReference type="ChEBI" id="CHEBI:29105"/>
    </cofactor>
    <text evidence="11">Binds 1 zinc ion per subunit.</text>
</comment>
<comment type="function">
    <text evidence="11">Plays a central role in 2-thiolation of mcm(5)S(2)U at tRNA wobble positions of cytosolic tRNA(Lys), tRNA(Glu) and tRNA(Gln). Acts by mediating the C-terminal thiocarboxylation of the sulfur carrier URM1. Its N-terminus first activates URM1 as acyl-adenylate (-COAMP), then the persulfide sulfur on the catalytic cysteine is transferred to URM1 to form thiocarboxylation (-COSH) of its C-terminus. The reaction probably involves hydrogen sulfide that is generated from the persulfide intermediate and that acts as nucleophile towards URM1. Subsequently, a transient disulfide bond is formed. Does not use thiosulfate as sulfur donor; NFS1 probably acting as a sulfur donor for thiocarboxylation reactions.</text>
</comment>
<dbReference type="InterPro" id="IPR035985">
    <property type="entry name" value="Ubiquitin-activating_enz"/>
</dbReference>
<comment type="caution">
    <text evidence="15">The sequence shown here is derived from an EMBL/GenBank/DDBJ whole genome shotgun (WGS) entry which is preliminary data.</text>
</comment>
<feature type="binding site" evidence="11">
    <location>
        <position position="115"/>
    </location>
    <ligand>
        <name>ATP</name>
        <dbReference type="ChEBI" id="CHEBI:30616"/>
    </ligand>
</feature>
<evidence type="ECO:0000256" key="6">
    <source>
        <dbReference type="ARBA" id="ARBA00022741"/>
    </source>
</evidence>
<protein>
    <recommendedName>
        <fullName evidence="11">Adenylyltransferase and sulfurtransferase MOCS3 homolog</fullName>
    </recommendedName>
    <alternativeName>
        <fullName evidence="11">UBA4 homolog</fullName>
    </alternativeName>
    <alternativeName>
        <fullName evidence="11">Ubiquitin-like protein activator 4 homolog</fullName>
    </alternativeName>
    <domain>
        <recommendedName>
            <fullName evidence="11">Adenylyltransferase</fullName>
            <ecNumber evidence="11">2.7.7.-</ecNumber>
        </recommendedName>
    </domain>
    <domain>
        <recommendedName>
            <fullName evidence="11">Sulfurtransferase</fullName>
            <ecNumber evidence="11">2.8.1.-</ecNumber>
        </recommendedName>
    </domain>
</protein>
<dbReference type="GO" id="GO:0042292">
    <property type="term" value="F:URM1 activating enzyme activity"/>
    <property type="evidence" value="ECO:0007669"/>
    <property type="project" value="TreeGrafter"/>
</dbReference>
<feature type="binding site" evidence="11">
    <location>
        <position position="139"/>
    </location>
    <ligand>
        <name>ATP</name>
        <dbReference type="ChEBI" id="CHEBI:30616"/>
    </ligand>
</feature>
<dbReference type="Pfam" id="PF00581">
    <property type="entry name" value="Rhodanese"/>
    <property type="match status" value="1"/>
</dbReference>
<evidence type="ECO:0000256" key="5">
    <source>
        <dbReference type="ARBA" id="ARBA00022723"/>
    </source>
</evidence>
<name>A0AAD5KX15_9CRUS</name>
<dbReference type="PANTHER" id="PTHR10953:SF102">
    <property type="entry name" value="ADENYLYLTRANSFERASE AND SULFURTRANSFERASE MOCS3"/>
    <property type="match status" value="1"/>
</dbReference>
<comment type="similarity">
    <text evidence="11">In the N-terminal section; belongs to the HesA/MoeB/ThiF family. UBA4 subfamily.</text>
</comment>
<evidence type="ECO:0000256" key="2">
    <source>
        <dbReference type="ARBA" id="ARBA00022490"/>
    </source>
</evidence>
<feature type="binding site" evidence="11">
    <location>
        <position position="94"/>
    </location>
    <ligand>
        <name>ATP</name>
        <dbReference type="ChEBI" id="CHEBI:30616"/>
    </ligand>
</feature>
<dbReference type="InterPro" id="IPR000594">
    <property type="entry name" value="ThiF_NAD_FAD-bd"/>
</dbReference>
<evidence type="ECO:0000313" key="15">
    <source>
        <dbReference type="EMBL" id="KAI9560752.1"/>
    </source>
</evidence>
<keyword evidence="4 11" id="KW-0819">tRNA processing</keyword>
<dbReference type="Proteomes" id="UP000820818">
    <property type="component" value="Linkage Group LG3"/>
</dbReference>
<gene>
    <name evidence="15" type="ORF">GHT06_011704</name>
</gene>
<dbReference type="InterPro" id="IPR028885">
    <property type="entry name" value="MOCS3/Uba4"/>
</dbReference>
<dbReference type="NCBIfam" id="NF004281">
    <property type="entry name" value="PRK05690.1"/>
    <property type="match status" value="1"/>
</dbReference>
<evidence type="ECO:0000256" key="8">
    <source>
        <dbReference type="ARBA" id="ARBA00022840"/>
    </source>
</evidence>
<evidence type="ECO:0000256" key="13">
    <source>
        <dbReference type="SAM" id="MobiDB-lite"/>
    </source>
</evidence>
<dbReference type="GO" id="GO:0004792">
    <property type="term" value="F:thiosulfate-cyanide sulfurtransferase activity"/>
    <property type="evidence" value="ECO:0007669"/>
    <property type="project" value="TreeGrafter"/>
</dbReference>
<feature type="binding site" evidence="11">
    <location>
        <begin position="122"/>
        <end position="126"/>
    </location>
    <ligand>
        <name>ATP</name>
        <dbReference type="ChEBI" id="CHEBI:30616"/>
    </ligand>
</feature>
<evidence type="ECO:0000256" key="7">
    <source>
        <dbReference type="ARBA" id="ARBA00022833"/>
    </source>
</evidence>
<dbReference type="GO" id="GO:0046872">
    <property type="term" value="F:metal ion binding"/>
    <property type="evidence" value="ECO:0007669"/>
    <property type="project" value="UniProtKB-KW"/>
</dbReference>
<dbReference type="CDD" id="cd00757">
    <property type="entry name" value="ThiF_MoeB_HesA_family"/>
    <property type="match status" value="1"/>
</dbReference>
<evidence type="ECO:0000256" key="1">
    <source>
        <dbReference type="ARBA" id="ARBA00004514"/>
    </source>
</evidence>
<organism evidence="15 16">
    <name type="scientific">Daphnia sinensis</name>
    <dbReference type="NCBI Taxonomy" id="1820382"/>
    <lineage>
        <taxon>Eukaryota</taxon>
        <taxon>Metazoa</taxon>
        <taxon>Ecdysozoa</taxon>
        <taxon>Arthropoda</taxon>
        <taxon>Crustacea</taxon>
        <taxon>Branchiopoda</taxon>
        <taxon>Diplostraca</taxon>
        <taxon>Cladocera</taxon>
        <taxon>Anomopoda</taxon>
        <taxon>Daphniidae</taxon>
        <taxon>Daphnia</taxon>
        <taxon>Daphnia similis group</taxon>
    </lineage>
</organism>
<dbReference type="GO" id="GO:0005829">
    <property type="term" value="C:cytosol"/>
    <property type="evidence" value="ECO:0007669"/>
    <property type="project" value="UniProtKB-SubCell"/>
</dbReference>
<keyword evidence="9 11" id="KW-0501">Molybdenum cofactor biosynthesis</keyword>
<dbReference type="EMBL" id="WJBH02000003">
    <property type="protein sequence ID" value="KAI9560752.1"/>
    <property type="molecule type" value="Genomic_DNA"/>
</dbReference>
<dbReference type="GO" id="GO:0032447">
    <property type="term" value="P:protein urmylation"/>
    <property type="evidence" value="ECO:0007669"/>
    <property type="project" value="TreeGrafter"/>
</dbReference>